<evidence type="ECO:0000313" key="4">
    <source>
        <dbReference type="Proteomes" id="UP000315677"/>
    </source>
</evidence>
<feature type="transmembrane region" description="Helical" evidence="2">
    <location>
        <begin position="172"/>
        <end position="192"/>
    </location>
</feature>
<feature type="region of interest" description="Disordered" evidence="1">
    <location>
        <begin position="517"/>
        <end position="543"/>
    </location>
</feature>
<feature type="transmembrane region" description="Helical" evidence="2">
    <location>
        <begin position="204"/>
        <end position="223"/>
    </location>
</feature>
<evidence type="ECO:0000256" key="1">
    <source>
        <dbReference type="SAM" id="MobiDB-lite"/>
    </source>
</evidence>
<keyword evidence="4" id="KW-1185">Reference proteome</keyword>
<feature type="transmembrane region" description="Helical" evidence="2">
    <location>
        <begin position="50"/>
        <end position="70"/>
    </location>
</feature>
<name>A0A543CX80_9PSEU</name>
<feature type="transmembrane region" description="Helical" evidence="2">
    <location>
        <begin position="365"/>
        <end position="388"/>
    </location>
</feature>
<feature type="transmembrane region" description="Helical" evidence="2">
    <location>
        <begin position="342"/>
        <end position="359"/>
    </location>
</feature>
<feature type="compositionally biased region" description="Low complexity" evidence="1">
    <location>
        <begin position="556"/>
        <end position="574"/>
    </location>
</feature>
<feature type="transmembrane region" description="Helical" evidence="2">
    <location>
        <begin position="129"/>
        <end position="151"/>
    </location>
</feature>
<keyword evidence="2" id="KW-0472">Membrane</keyword>
<sequence length="736" mass="76929">MPTTTARVGSTSWPGPRMAARAAGAMMARHVSRLLRGVWRLAAPLRDPQGLLVLGWMVGLFLVGAARMAYAADGGIIDGPDLAQGAPPTLYEAYDFAAYQLTVKPDSANQGFLGAKAGLLEIVGFVNNLIMWLCLGILYGALTLLEWFLNLSVYQESAPQIDTATQMVADNVFWPLIGATVAIGAFIAYTRWRGEGRGFLSDMGWVVAAGVIAVGFAAGPSQLMNDVDGLRQDVAAGVISGAAQYTHAEANPTGFVTPEIGGDPQVVATRTLVDSVWNTFGATAWCYAQFHELDICEVTGAHALANDEQWQRWMTELDNDNVVPEFGAWQDWIRGQDMTRTAYLLMLALITIPMALMLLRLVVAGLIAAVGFLLMLIVGLVFLTFWPIPGWFRDTGTKYWLFTLGMQLQALFVTVVIAAVMVVSTVLGAQTASYGFFIVAVLNLGLFAAAVKARAWLEMLTTVGGGGSLGFAGALMARSAVRTAIGTAGGVLGLGAAGARALASGFVVRNRWGSTPGFSSPGPSWNPGHGGMQQDHLAPFEDTGGRRWADLTRVAPTAPASSTPALSGSTSAPPRALTTGPRALPPGPGGSTNDSSGPDPGSSGGPSGGPSGGRSGPPPQPGGSAATPSGRPNGGNSRSPGGGTGAPGQSAAGASNTRSYFQRPNRGIPPSEVELDPTVRANVARTQERTGSGGGRVWVDRRGDGISSLDPAPPPRPARHRDGAYRITRVRRGRRQ</sequence>
<evidence type="ECO:0000256" key="2">
    <source>
        <dbReference type="SAM" id="Phobius"/>
    </source>
</evidence>
<feature type="transmembrane region" description="Helical" evidence="2">
    <location>
        <begin position="400"/>
        <end position="426"/>
    </location>
</feature>
<comment type="caution">
    <text evidence="3">The sequence shown here is derived from an EMBL/GenBank/DDBJ whole genome shotgun (WGS) entry which is preliminary data.</text>
</comment>
<reference evidence="3 4" key="1">
    <citation type="submission" date="2019-06" db="EMBL/GenBank/DDBJ databases">
        <title>Sequencing the genomes of 1000 actinobacteria strains.</title>
        <authorList>
            <person name="Klenk H.-P."/>
        </authorList>
    </citation>
    <scope>NUCLEOTIDE SEQUENCE [LARGE SCALE GENOMIC DNA]</scope>
    <source>
        <strain evidence="3 4">DSM 45301</strain>
    </source>
</reference>
<feature type="transmembrane region" description="Helical" evidence="2">
    <location>
        <begin position="432"/>
        <end position="451"/>
    </location>
</feature>
<feature type="compositionally biased region" description="Polar residues" evidence="1">
    <location>
        <begin position="652"/>
        <end position="662"/>
    </location>
</feature>
<evidence type="ECO:0000313" key="3">
    <source>
        <dbReference type="EMBL" id="TQM01671.1"/>
    </source>
</evidence>
<accession>A0A543CX80</accession>
<protein>
    <recommendedName>
        <fullName evidence="5">TrbL/VirB6 plasmid conjugal transfer protein</fullName>
    </recommendedName>
</protein>
<keyword evidence="2" id="KW-0812">Transmembrane</keyword>
<feature type="region of interest" description="Disordered" evidence="1">
    <location>
        <begin position="556"/>
        <end position="736"/>
    </location>
</feature>
<dbReference type="RefSeq" id="WP_142065308.1">
    <property type="nucleotide sequence ID" value="NZ_VFPA01000009.1"/>
</dbReference>
<dbReference type="EMBL" id="VFPA01000009">
    <property type="protein sequence ID" value="TQM01671.1"/>
    <property type="molecule type" value="Genomic_DNA"/>
</dbReference>
<feature type="compositionally biased region" description="Low complexity" evidence="1">
    <location>
        <begin position="622"/>
        <end position="639"/>
    </location>
</feature>
<dbReference type="Proteomes" id="UP000315677">
    <property type="component" value="Unassembled WGS sequence"/>
</dbReference>
<proteinExistence type="predicted"/>
<feature type="compositionally biased region" description="Gly residues" evidence="1">
    <location>
        <begin position="602"/>
        <end position="615"/>
    </location>
</feature>
<keyword evidence="2" id="KW-1133">Transmembrane helix</keyword>
<feature type="compositionally biased region" description="Low complexity" evidence="1">
    <location>
        <begin position="591"/>
        <end position="601"/>
    </location>
</feature>
<organism evidence="3 4">
    <name type="scientific">Pseudonocardia kunmingensis</name>
    <dbReference type="NCBI Taxonomy" id="630975"/>
    <lineage>
        <taxon>Bacteria</taxon>
        <taxon>Bacillati</taxon>
        <taxon>Actinomycetota</taxon>
        <taxon>Actinomycetes</taxon>
        <taxon>Pseudonocardiales</taxon>
        <taxon>Pseudonocardiaceae</taxon>
        <taxon>Pseudonocardia</taxon>
    </lineage>
</organism>
<gene>
    <name evidence="3" type="ORF">FB558_8572</name>
</gene>
<dbReference type="OrthoDB" id="5126439at2"/>
<evidence type="ECO:0008006" key="5">
    <source>
        <dbReference type="Google" id="ProtNLM"/>
    </source>
</evidence>
<dbReference type="AlphaFoldDB" id="A0A543CX80"/>